<evidence type="ECO:0000313" key="5">
    <source>
        <dbReference type="Proteomes" id="UP000183120"/>
    </source>
</evidence>
<dbReference type="NCBIfam" id="TIGR00104">
    <property type="entry name" value="tRNA_TsaA"/>
    <property type="match status" value="1"/>
</dbReference>
<dbReference type="Pfam" id="PF01980">
    <property type="entry name" value="TrmO_N"/>
    <property type="match status" value="1"/>
</dbReference>
<keyword evidence="4" id="KW-0489">Methyltransferase</keyword>
<comment type="caution">
    <text evidence="4">The sequence shown here is derived from an EMBL/GenBank/DDBJ whole genome shotgun (WGS) entry which is preliminary data.</text>
</comment>
<comment type="similarity">
    <text evidence="2">Belongs to the tRNA methyltransferase O family.</text>
</comment>
<reference evidence="4 5" key="1">
    <citation type="journal article" date="2016" name="Environ. Microbiol.">
        <title>Genomic resolution of a cold subsurface aquifer community provides metabolic insights for novel microbes adapted to high CO concentrations.</title>
        <authorList>
            <person name="Probst A.J."/>
            <person name="Castelle C.J."/>
            <person name="Singh A."/>
            <person name="Brown C.T."/>
            <person name="Anantharaman K."/>
            <person name="Sharon I."/>
            <person name="Hug L.A."/>
            <person name="Burstein D."/>
            <person name="Emerson J.B."/>
            <person name="Thomas B.C."/>
            <person name="Banfield J.F."/>
        </authorList>
    </citation>
    <scope>NUCLEOTIDE SEQUENCE [LARGE SCALE GENOMIC DNA]</scope>
    <source>
        <strain evidence="4">CG1_02_37_22</strain>
    </source>
</reference>
<dbReference type="InterPro" id="IPR036413">
    <property type="entry name" value="YaeB-like_sf"/>
</dbReference>
<dbReference type="PANTHER" id="PTHR12818:SF0">
    <property type="entry name" value="TRNA (ADENINE(37)-N6)-METHYLTRANSFERASE"/>
    <property type="match status" value="1"/>
</dbReference>
<sequence>MEINLTTIGIAKNKYREKYRDWEDTVTKIYIDEKYQDGLYKLEEFSHIQVIFYLHKVKNYSIKLVPQGKIGILPEVGVFATRTQYRPSPIGVSIAEVINIKGNVITVKGLDVLNNTPIIDIKPYIPDHKNIKYKIPSWVKKLEEINK</sequence>
<evidence type="ECO:0000259" key="3">
    <source>
        <dbReference type="PROSITE" id="PS51668"/>
    </source>
</evidence>
<accession>A0A1J4TXC4</accession>
<dbReference type="Proteomes" id="UP000183120">
    <property type="component" value="Unassembled WGS sequence"/>
</dbReference>
<gene>
    <name evidence="4" type="ORF">AUJ73_01275</name>
</gene>
<dbReference type="PROSITE" id="PS51668">
    <property type="entry name" value="TSAA_2"/>
    <property type="match status" value="1"/>
</dbReference>
<keyword evidence="4" id="KW-0808">Transferase</keyword>
<dbReference type="GO" id="GO:0032259">
    <property type="term" value="P:methylation"/>
    <property type="evidence" value="ECO:0007669"/>
    <property type="project" value="UniProtKB-KW"/>
</dbReference>
<dbReference type="EMBL" id="MNUY01000018">
    <property type="protein sequence ID" value="OIO15094.1"/>
    <property type="molecule type" value="Genomic_DNA"/>
</dbReference>
<proteinExistence type="inferred from homology"/>
<dbReference type="InterPro" id="IPR040372">
    <property type="entry name" value="YaeB-like"/>
</dbReference>
<evidence type="ECO:0000256" key="1">
    <source>
        <dbReference type="ARBA" id="ARBA00022691"/>
    </source>
</evidence>
<dbReference type="InterPro" id="IPR023370">
    <property type="entry name" value="TrmO-like_N"/>
</dbReference>
<name>A0A1J4TXC4_9BACT</name>
<protein>
    <submittedName>
        <fullName evidence="4">tRNA (N6-threonylcarbamoyladenosine(37)-N6)-methyltransferase TrmO</fullName>
    </submittedName>
</protein>
<organism evidence="4 5">
    <name type="scientific">Candidatus Gottesmanbacteria bacterium CG1_02_37_22</name>
    <dbReference type="NCBI Taxonomy" id="1805209"/>
    <lineage>
        <taxon>Bacteria</taxon>
        <taxon>Candidatus Gottesmaniibacteriota</taxon>
    </lineage>
</organism>
<dbReference type="SUPFAM" id="SSF118196">
    <property type="entry name" value="YaeB-like"/>
    <property type="match status" value="1"/>
</dbReference>
<feature type="domain" description="TsaA-like" evidence="3">
    <location>
        <begin position="5"/>
        <end position="133"/>
    </location>
</feature>
<dbReference type="STRING" id="1805209.AUJ73_01275"/>
<evidence type="ECO:0000256" key="2">
    <source>
        <dbReference type="ARBA" id="ARBA00033753"/>
    </source>
</evidence>
<dbReference type="InterPro" id="IPR036414">
    <property type="entry name" value="YaeB_N_sf"/>
</dbReference>
<dbReference type="Gene3D" id="2.40.30.70">
    <property type="entry name" value="YaeB-like"/>
    <property type="match status" value="1"/>
</dbReference>
<keyword evidence="1" id="KW-0949">S-adenosyl-L-methionine</keyword>
<dbReference type="AlphaFoldDB" id="A0A1J4TXC4"/>
<dbReference type="GO" id="GO:0008168">
    <property type="term" value="F:methyltransferase activity"/>
    <property type="evidence" value="ECO:0007669"/>
    <property type="project" value="UniProtKB-KW"/>
</dbReference>
<evidence type="ECO:0000313" key="4">
    <source>
        <dbReference type="EMBL" id="OIO15094.1"/>
    </source>
</evidence>
<dbReference type="CDD" id="cd09281">
    <property type="entry name" value="UPF0066"/>
    <property type="match status" value="1"/>
</dbReference>
<dbReference type="PANTHER" id="PTHR12818">
    <property type="entry name" value="TRNA (ADENINE(37)-N6)-METHYLTRANSFERASE"/>
    <property type="match status" value="1"/>
</dbReference>